<dbReference type="GO" id="GO:0006646">
    <property type="term" value="P:phosphatidylethanolamine biosynthetic process"/>
    <property type="evidence" value="ECO:0007669"/>
    <property type="project" value="UniProtKB-UniRule"/>
</dbReference>
<keyword evidence="3 11" id="KW-0210">Decarboxylase</keyword>
<feature type="transmembrane region" description="Helical" evidence="12">
    <location>
        <begin position="14"/>
        <end position="47"/>
    </location>
</feature>
<organism evidence="13 14">
    <name type="scientific">Carboxydocella sporoproducens DSM 16521</name>
    <dbReference type="NCBI Taxonomy" id="1121270"/>
    <lineage>
        <taxon>Bacteria</taxon>
        <taxon>Bacillati</taxon>
        <taxon>Bacillota</taxon>
        <taxon>Clostridia</taxon>
        <taxon>Eubacteriales</taxon>
        <taxon>Clostridiales Family XVI. Incertae Sedis</taxon>
        <taxon>Carboxydocella</taxon>
    </lineage>
</organism>
<keyword evidence="9 11" id="KW-1208">Phospholipid metabolism</keyword>
<comment type="pathway">
    <text evidence="11">Phospholipid metabolism; phosphatidylethanolamine biosynthesis; phosphatidylethanolamine from CDP-diacylglycerol: step 2/2.</text>
</comment>
<dbReference type="GO" id="GO:0004609">
    <property type="term" value="F:phosphatidylserine decarboxylase activity"/>
    <property type="evidence" value="ECO:0007669"/>
    <property type="project" value="UniProtKB-UniRule"/>
</dbReference>
<dbReference type="PANTHER" id="PTHR35809:SF1">
    <property type="entry name" value="ARCHAETIDYLSERINE DECARBOXYLASE PROENZYME-RELATED"/>
    <property type="match status" value="1"/>
</dbReference>
<feature type="modified residue" description="Pyruvic acid (Ser); by autocatalysis" evidence="11">
    <location>
        <position position="180"/>
    </location>
</feature>
<comment type="PTM">
    <text evidence="11">Is synthesized initially as an inactive proenzyme. Formation of the active enzyme involves a self-maturation process in which the active site pyruvoyl group is generated from an internal serine residue via an autocatalytic post-translational modification. Two non-identical subunits are generated from the proenzyme in this reaction, and the pyruvate is formed at the N-terminus of the alpha chain, which is derived from the carboxyl end of the proenzyme. The post-translation cleavage follows an unusual pathway, termed non-hydrolytic serinolysis, in which the side chain hydroxyl group of the serine supplies its oxygen atom to form the C-terminus of the beta chain, while the remainder of the serine residue undergoes an oxidative deamination to produce ammonia and the pyruvoyl prosthetic group on the alpha chain.</text>
</comment>
<comment type="cofactor">
    <cofactor evidence="11">
        <name>pyruvate</name>
        <dbReference type="ChEBI" id="CHEBI:15361"/>
    </cofactor>
    <text evidence="11">Binds 1 pyruvoyl group covalently per subunit.</text>
</comment>
<keyword evidence="12" id="KW-0812">Transmembrane</keyword>
<keyword evidence="4 11" id="KW-0443">Lipid metabolism</keyword>
<dbReference type="HAMAP" id="MF_00664">
    <property type="entry name" value="PS_decarb_PSD_A"/>
    <property type="match status" value="1"/>
</dbReference>
<keyword evidence="14" id="KW-1185">Reference proteome</keyword>
<evidence type="ECO:0000313" key="13">
    <source>
        <dbReference type="EMBL" id="SKA06900.1"/>
    </source>
</evidence>
<dbReference type="EMBL" id="FUXM01000021">
    <property type="protein sequence ID" value="SKA06900.1"/>
    <property type="molecule type" value="Genomic_DNA"/>
</dbReference>
<dbReference type="NCBIfam" id="NF003678">
    <property type="entry name" value="PRK05305.1-2"/>
    <property type="match status" value="1"/>
</dbReference>
<evidence type="ECO:0000256" key="1">
    <source>
        <dbReference type="ARBA" id="ARBA00022475"/>
    </source>
</evidence>
<evidence type="ECO:0000256" key="4">
    <source>
        <dbReference type="ARBA" id="ARBA00023098"/>
    </source>
</evidence>
<evidence type="ECO:0000256" key="8">
    <source>
        <dbReference type="ARBA" id="ARBA00023239"/>
    </source>
</evidence>
<dbReference type="InterPro" id="IPR033175">
    <property type="entry name" value="PSD-A"/>
</dbReference>
<evidence type="ECO:0000256" key="5">
    <source>
        <dbReference type="ARBA" id="ARBA00023136"/>
    </source>
</evidence>
<evidence type="ECO:0000256" key="9">
    <source>
        <dbReference type="ARBA" id="ARBA00023264"/>
    </source>
</evidence>
<comment type="similarity">
    <text evidence="11">Belongs to the phosphatidylserine decarboxylase family. PSD-A subfamily.</text>
</comment>
<dbReference type="OrthoDB" id="9790893at2"/>
<dbReference type="PANTHER" id="PTHR35809">
    <property type="entry name" value="ARCHAETIDYLSERINE DECARBOXYLASE PROENZYME-RELATED"/>
    <property type="match status" value="1"/>
</dbReference>
<keyword evidence="5 11" id="KW-0472">Membrane</keyword>
<protein>
    <recommendedName>
        <fullName evidence="11">Phosphatidylserine decarboxylase proenzyme</fullName>
        <ecNumber evidence="11">4.1.1.65</ecNumber>
    </recommendedName>
    <component>
        <recommendedName>
            <fullName evidence="11">Phosphatidylserine decarboxylase alpha chain</fullName>
        </recommendedName>
    </component>
    <component>
        <recommendedName>
            <fullName evidence="11">Phosphatidylserine decarboxylase beta chain</fullName>
        </recommendedName>
    </component>
</protein>
<dbReference type="Proteomes" id="UP000189933">
    <property type="component" value="Unassembled WGS sequence"/>
</dbReference>
<dbReference type="Pfam" id="PF02666">
    <property type="entry name" value="PS_Dcarbxylase"/>
    <property type="match status" value="1"/>
</dbReference>
<dbReference type="NCBIfam" id="NF003685">
    <property type="entry name" value="PRK05305.2-5"/>
    <property type="match status" value="1"/>
</dbReference>
<feature type="site" description="Cleavage (non-hydrolytic); by autocatalysis" evidence="11">
    <location>
        <begin position="179"/>
        <end position="180"/>
    </location>
</feature>
<evidence type="ECO:0000313" key="14">
    <source>
        <dbReference type="Proteomes" id="UP000189933"/>
    </source>
</evidence>
<keyword evidence="12" id="KW-1133">Transmembrane helix</keyword>
<dbReference type="EC" id="4.1.1.65" evidence="11"/>
<keyword evidence="6 11" id="KW-0865">Zymogen</keyword>
<dbReference type="InterPro" id="IPR003817">
    <property type="entry name" value="PS_Dcarbxylase"/>
</dbReference>
<keyword evidence="2 11" id="KW-0444">Lipid biosynthesis</keyword>
<dbReference type="AlphaFoldDB" id="A0A1T4QT48"/>
<feature type="chain" id="PRO_5023290240" description="Phosphatidylserine decarboxylase beta chain" evidence="11">
    <location>
        <begin position="1"/>
        <end position="179"/>
    </location>
</feature>
<accession>A0A1T4QT48</accession>
<name>A0A1T4QT48_9FIRM</name>
<comment type="subunit">
    <text evidence="11">Heterodimer of a large membrane-associated beta subunit and a small pyruvoyl-containing alpha subunit.</text>
</comment>
<comment type="function">
    <text evidence="11">Catalyzes the formation of phosphatidylethanolamine (PtdEtn) from phosphatidylserine (PtdSer).</text>
</comment>
<gene>
    <name evidence="11" type="primary">psd</name>
    <name evidence="13" type="ORF">SAMN02745885_01797</name>
</gene>
<evidence type="ECO:0000256" key="3">
    <source>
        <dbReference type="ARBA" id="ARBA00022793"/>
    </source>
</evidence>
<sequence>MRQPYPIAREAFPYLIFLGIITVLVALWSFWAALVPLTLFLFTAFFFRNPKRQIPTDPELILSPADGRVMVVEEVDEKRFLNGKAIRVSIFLSVFNVHLNRCPIAGTIAYTAFEKGQMLPAYKPEAAKLNEKNFIGIENNNFRVLVVQISGLIARTIVSWVKTGDKVAKGEIYGLIKFGSCTEIYFPASCEVLVKPGDKVVGGITAVGRYAAASEN</sequence>
<feature type="active site" description="Schiff-base intermediate with substrate; via pyruvic acid" evidence="11">
    <location>
        <position position="180"/>
    </location>
</feature>
<comment type="subcellular location">
    <subcellularLocation>
        <location evidence="11">Cell membrane</location>
        <topology evidence="11">Peripheral membrane protein</topology>
    </subcellularLocation>
</comment>
<comment type="catalytic activity">
    <reaction evidence="11">
        <text>a 1,2-diacyl-sn-glycero-3-phospho-L-serine + H(+) = a 1,2-diacyl-sn-glycero-3-phosphoethanolamine + CO2</text>
        <dbReference type="Rhea" id="RHEA:20828"/>
        <dbReference type="ChEBI" id="CHEBI:15378"/>
        <dbReference type="ChEBI" id="CHEBI:16526"/>
        <dbReference type="ChEBI" id="CHEBI:57262"/>
        <dbReference type="ChEBI" id="CHEBI:64612"/>
        <dbReference type="EC" id="4.1.1.65"/>
    </reaction>
</comment>
<dbReference type="RefSeq" id="WP_078665836.1">
    <property type="nucleotide sequence ID" value="NZ_FUXM01000021.1"/>
</dbReference>
<evidence type="ECO:0000256" key="6">
    <source>
        <dbReference type="ARBA" id="ARBA00023145"/>
    </source>
</evidence>
<evidence type="ECO:0000256" key="2">
    <source>
        <dbReference type="ARBA" id="ARBA00022516"/>
    </source>
</evidence>
<reference evidence="14" key="1">
    <citation type="submission" date="2017-02" db="EMBL/GenBank/DDBJ databases">
        <authorList>
            <person name="Varghese N."/>
            <person name="Submissions S."/>
        </authorList>
    </citation>
    <scope>NUCLEOTIDE SEQUENCE [LARGE SCALE GENOMIC DNA]</scope>
    <source>
        <strain evidence="14">DSM 16521</strain>
    </source>
</reference>
<evidence type="ECO:0000256" key="11">
    <source>
        <dbReference type="HAMAP-Rule" id="MF_00664"/>
    </source>
</evidence>
<keyword evidence="8 11" id="KW-0456">Lyase</keyword>
<keyword evidence="7 11" id="KW-0594">Phospholipid biosynthesis</keyword>
<keyword evidence="1 11" id="KW-1003">Cell membrane</keyword>
<evidence type="ECO:0000256" key="12">
    <source>
        <dbReference type="SAM" id="Phobius"/>
    </source>
</evidence>
<evidence type="ECO:0000256" key="10">
    <source>
        <dbReference type="ARBA" id="ARBA00023317"/>
    </source>
</evidence>
<dbReference type="GO" id="GO:0005886">
    <property type="term" value="C:plasma membrane"/>
    <property type="evidence" value="ECO:0007669"/>
    <property type="project" value="UniProtKB-SubCell"/>
</dbReference>
<keyword evidence="10 11" id="KW-0670">Pyruvate</keyword>
<dbReference type="UniPathway" id="UPA00558">
    <property type="reaction ID" value="UER00616"/>
</dbReference>
<proteinExistence type="inferred from homology"/>
<feature type="chain" id="PRO_5023290239" description="Phosphatidylserine decarboxylase alpha chain" evidence="11">
    <location>
        <begin position="180"/>
        <end position="216"/>
    </location>
</feature>
<evidence type="ECO:0000256" key="7">
    <source>
        <dbReference type="ARBA" id="ARBA00023209"/>
    </source>
</evidence>